<keyword evidence="10" id="KW-0863">Zinc-finger</keyword>
<dbReference type="PROSITE" id="PS00847">
    <property type="entry name" value="MCM_1"/>
    <property type="match status" value="1"/>
</dbReference>
<evidence type="ECO:0000259" key="24">
    <source>
        <dbReference type="PROSITE" id="PS50051"/>
    </source>
</evidence>
<keyword evidence="8" id="KW-0479">Metal-binding</keyword>
<evidence type="ECO:0000256" key="3">
    <source>
        <dbReference type="ARBA" id="ARBA00008010"/>
    </source>
</evidence>
<evidence type="ECO:0000256" key="12">
    <source>
        <dbReference type="ARBA" id="ARBA00022806"/>
    </source>
</evidence>
<dbReference type="Gene3D" id="2.40.50.140">
    <property type="entry name" value="Nucleic acid-binding proteins"/>
    <property type="match status" value="1"/>
</dbReference>
<feature type="non-terminal residue" evidence="25">
    <location>
        <position position="970"/>
    </location>
</feature>
<dbReference type="Pfam" id="PF17207">
    <property type="entry name" value="MCM_OB"/>
    <property type="match status" value="1"/>
</dbReference>
<dbReference type="InterPro" id="IPR012340">
    <property type="entry name" value="NA-bd_OB-fold"/>
</dbReference>
<dbReference type="GO" id="GO:0016787">
    <property type="term" value="F:hydrolase activity"/>
    <property type="evidence" value="ECO:0007669"/>
    <property type="project" value="UniProtKB-KW"/>
</dbReference>
<evidence type="ECO:0000313" key="26">
    <source>
        <dbReference type="Proteomes" id="UP001177744"/>
    </source>
</evidence>
<evidence type="ECO:0000313" key="25">
    <source>
        <dbReference type="EMBL" id="KAK1337645.1"/>
    </source>
</evidence>
<feature type="compositionally biased region" description="Basic and acidic residues" evidence="23">
    <location>
        <begin position="115"/>
        <end position="129"/>
    </location>
</feature>
<feature type="domain" description="MCM C-terminal AAA(+) ATPase" evidence="24">
    <location>
        <begin position="460"/>
        <end position="666"/>
    </location>
</feature>
<evidence type="ECO:0000256" key="7">
    <source>
        <dbReference type="ARBA" id="ARBA00022705"/>
    </source>
</evidence>
<evidence type="ECO:0000256" key="17">
    <source>
        <dbReference type="ARBA" id="ARBA00023306"/>
    </source>
</evidence>
<feature type="region of interest" description="Disordered" evidence="23">
    <location>
        <begin position="1"/>
        <end position="90"/>
    </location>
</feature>
<comment type="subcellular location">
    <subcellularLocation>
        <location evidence="2">Chromosome</location>
    </subcellularLocation>
    <subcellularLocation>
        <location evidence="1">Nucleus</location>
    </subcellularLocation>
</comment>
<dbReference type="GO" id="GO:0000727">
    <property type="term" value="P:double-strand break repair via break-induced replication"/>
    <property type="evidence" value="ECO:0007669"/>
    <property type="project" value="TreeGrafter"/>
</dbReference>
<dbReference type="Pfam" id="PF17855">
    <property type="entry name" value="MCM_lid"/>
    <property type="match status" value="1"/>
</dbReference>
<dbReference type="PANTHER" id="PTHR11630:SF44">
    <property type="entry name" value="DNA REPLICATION LICENSING FACTOR MCM2"/>
    <property type="match status" value="1"/>
</dbReference>
<evidence type="ECO:0000256" key="20">
    <source>
        <dbReference type="ARBA" id="ARBA00074927"/>
    </source>
</evidence>
<evidence type="ECO:0000256" key="9">
    <source>
        <dbReference type="ARBA" id="ARBA00022741"/>
    </source>
</evidence>
<keyword evidence="16" id="KW-0539">Nucleus</keyword>
<keyword evidence="14" id="KW-0067">ATP-binding</keyword>
<comment type="function">
    <text evidence="19">Acts as a component of the MCM2-7 complex (MCM complex) which is the replicative helicase essential for 'once per cell cycle' DNA replication initiation and elongation in eukaryotic cells. Core component of CDC45-MCM-GINS (CMG) helicase, the molecular machine that unwinds template DNA during replication, and around which the replisome is built. The active ATPase sites in the MCM2-7 ring are formed through the interaction surfaces of two neighboring subunits such that a critical structure of a conserved arginine finger motif is provided in trans relative to the ATP-binding site of the Walker A box of the adjacent subunit. The six ATPase active sites, however, are likely to contribute differentially to the complex helicase activity. Required for the entry in S phase and for cell division. Plays a role in terminally differentiated hair cells development of the cochlea and induces cells apoptosis.</text>
</comment>
<evidence type="ECO:0000256" key="2">
    <source>
        <dbReference type="ARBA" id="ARBA00004286"/>
    </source>
</evidence>
<reference evidence="25" key="1">
    <citation type="submission" date="2023-06" db="EMBL/GenBank/DDBJ databases">
        <title>Reference genome for the Northern bat (Eptesicus nilssonii), a most northern bat species.</title>
        <authorList>
            <person name="Laine V.N."/>
            <person name="Pulliainen A.T."/>
            <person name="Lilley T.M."/>
        </authorList>
    </citation>
    <scope>NUCLEOTIDE SEQUENCE</scope>
    <source>
        <strain evidence="25">BLF_Eptnil</strain>
        <tissue evidence="25">Kidney</tissue>
    </source>
</reference>
<dbReference type="InterPro" id="IPR059098">
    <property type="entry name" value="WHD_MCM2"/>
</dbReference>
<dbReference type="GO" id="GO:0017116">
    <property type="term" value="F:single-stranded DNA helicase activity"/>
    <property type="evidence" value="ECO:0007669"/>
    <property type="project" value="TreeGrafter"/>
</dbReference>
<dbReference type="FunFam" id="3.40.50.300:FF:000138">
    <property type="entry name" value="DNA helicase"/>
    <property type="match status" value="1"/>
</dbReference>
<dbReference type="GO" id="GO:0005524">
    <property type="term" value="F:ATP binding"/>
    <property type="evidence" value="ECO:0007669"/>
    <property type="project" value="UniProtKB-KW"/>
</dbReference>
<comment type="similarity">
    <text evidence="3">Belongs to the MCM family.</text>
</comment>
<keyword evidence="17" id="KW-0131">Cell cycle</keyword>
<dbReference type="GO" id="GO:1902975">
    <property type="term" value="P:mitotic DNA replication initiation"/>
    <property type="evidence" value="ECO:0007669"/>
    <property type="project" value="TreeGrafter"/>
</dbReference>
<keyword evidence="7" id="KW-0235">DNA replication</keyword>
<keyword evidence="15" id="KW-0238">DNA-binding</keyword>
<dbReference type="InterPro" id="IPR008045">
    <property type="entry name" value="MCM2"/>
</dbReference>
<proteinExistence type="inferred from homology"/>
<evidence type="ECO:0000256" key="14">
    <source>
        <dbReference type="ARBA" id="ARBA00022840"/>
    </source>
</evidence>
<dbReference type="SUPFAM" id="SSF50249">
    <property type="entry name" value="Nucleic acid-binding proteins"/>
    <property type="match status" value="1"/>
</dbReference>
<keyword evidence="26" id="KW-1185">Reference proteome</keyword>
<evidence type="ECO:0000256" key="15">
    <source>
        <dbReference type="ARBA" id="ARBA00023125"/>
    </source>
</evidence>
<dbReference type="PANTHER" id="PTHR11630">
    <property type="entry name" value="DNA REPLICATION LICENSING FACTOR MCM FAMILY MEMBER"/>
    <property type="match status" value="1"/>
</dbReference>
<feature type="compositionally biased region" description="Acidic residues" evidence="23">
    <location>
        <begin position="65"/>
        <end position="77"/>
    </location>
</feature>
<evidence type="ECO:0000256" key="5">
    <source>
        <dbReference type="ARBA" id="ARBA00018925"/>
    </source>
</evidence>
<keyword evidence="13" id="KW-0862">Zinc</keyword>
<dbReference type="GO" id="GO:0008270">
    <property type="term" value="F:zinc ion binding"/>
    <property type="evidence" value="ECO:0007669"/>
    <property type="project" value="UniProtKB-KW"/>
</dbReference>
<gene>
    <name evidence="25" type="ORF">QTO34_002278</name>
</gene>
<name>A0AA40HUN1_CNENI</name>
<dbReference type="CDD" id="cd17753">
    <property type="entry name" value="MCM2"/>
    <property type="match status" value="1"/>
</dbReference>
<protein>
    <recommendedName>
        <fullName evidence="5">DNA replication licensing factor MCM2</fullName>
        <ecNumber evidence="4">3.6.4.12</ecNumber>
    </recommendedName>
    <alternativeName>
        <fullName evidence="20">DNA replication licensing factor mcm2</fullName>
    </alternativeName>
    <alternativeName>
        <fullName evidence="22">Minichromosome maintenance protein 2 homolog</fullName>
    </alternativeName>
    <alternativeName>
        <fullName evidence="21">Nuclear protein BM28</fullName>
    </alternativeName>
</protein>
<evidence type="ECO:0000256" key="13">
    <source>
        <dbReference type="ARBA" id="ARBA00022833"/>
    </source>
</evidence>
<dbReference type="InterPro" id="IPR001208">
    <property type="entry name" value="MCM_dom"/>
</dbReference>
<evidence type="ECO:0000256" key="11">
    <source>
        <dbReference type="ARBA" id="ARBA00022801"/>
    </source>
</evidence>
<evidence type="ECO:0000256" key="18">
    <source>
        <dbReference type="ARBA" id="ARBA00048432"/>
    </source>
</evidence>
<dbReference type="GO" id="GO:0000228">
    <property type="term" value="C:nuclear chromosome"/>
    <property type="evidence" value="ECO:0007669"/>
    <property type="project" value="UniProtKB-ARBA"/>
</dbReference>
<feature type="region of interest" description="Disordered" evidence="23">
    <location>
        <begin position="113"/>
        <end position="172"/>
    </location>
</feature>
<dbReference type="SMART" id="SM00350">
    <property type="entry name" value="MCM"/>
    <property type="match status" value="1"/>
</dbReference>
<keyword evidence="11" id="KW-0378">Hydrolase</keyword>
<dbReference type="GO" id="GO:0042555">
    <property type="term" value="C:MCM complex"/>
    <property type="evidence" value="ECO:0007669"/>
    <property type="project" value="InterPro"/>
</dbReference>
<feature type="compositionally biased region" description="Polar residues" evidence="23">
    <location>
        <begin position="24"/>
        <end position="33"/>
    </location>
</feature>
<evidence type="ECO:0000256" key="10">
    <source>
        <dbReference type="ARBA" id="ARBA00022771"/>
    </source>
</evidence>
<dbReference type="GO" id="GO:0003697">
    <property type="term" value="F:single-stranded DNA binding"/>
    <property type="evidence" value="ECO:0007669"/>
    <property type="project" value="TreeGrafter"/>
</dbReference>
<evidence type="ECO:0000256" key="16">
    <source>
        <dbReference type="ARBA" id="ARBA00023242"/>
    </source>
</evidence>
<dbReference type="InterPro" id="IPR027925">
    <property type="entry name" value="MCM_N"/>
</dbReference>
<evidence type="ECO:0000256" key="22">
    <source>
        <dbReference type="ARBA" id="ARBA00079628"/>
    </source>
</evidence>
<dbReference type="Pfam" id="PF12619">
    <property type="entry name" value="MCM2_N"/>
    <property type="match status" value="1"/>
</dbReference>
<dbReference type="InterPro" id="IPR027417">
    <property type="entry name" value="P-loop_NTPase"/>
</dbReference>
<dbReference type="Pfam" id="PF23669">
    <property type="entry name" value="WHD_MCM2"/>
    <property type="match status" value="1"/>
</dbReference>
<feature type="region of interest" description="Disordered" evidence="23">
    <location>
        <begin position="673"/>
        <end position="696"/>
    </location>
</feature>
<dbReference type="EC" id="3.6.4.12" evidence="4"/>
<evidence type="ECO:0000256" key="21">
    <source>
        <dbReference type="ARBA" id="ARBA00078742"/>
    </source>
</evidence>
<dbReference type="PROSITE" id="PS50051">
    <property type="entry name" value="MCM_2"/>
    <property type="match status" value="1"/>
</dbReference>
<comment type="catalytic activity">
    <reaction evidence="18">
        <text>ATP + H2O = ADP + phosphate + H(+)</text>
        <dbReference type="Rhea" id="RHEA:13065"/>
        <dbReference type="ChEBI" id="CHEBI:15377"/>
        <dbReference type="ChEBI" id="CHEBI:15378"/>
        <dbReference type="ChEBI" id="CHEBI:30616"/>
        <dbReference type="ChEBI" id="CHEBI:43474"/>
        <dbReference type="ChEBI" id="CHEBI:456216"/>
        <dbReference type="EC" id="3.6.4.12"/>
    </reaction>
    <physiologicalReaction direction="left-to-right" evidence="18">
        <dbReference type="Rhea" id="RHEA:13066"/>
    </physiologicalReaction>
</comment>
<dbReference type="InterPro" id="IPR031327">
    <property type="entry name" value="MCM"/>
</dbReference>
<dbReference type="FunFam" id="2.20.28.10:FF:000002">
    <property type="entry name" value="DNA helicase"/>
    <property type="match status" value="1"/>
</dbReference>
<dbReference type="Proteomes" id="UP001177744">
    <property type="component" value="Unassembled WGS sequence"/>
</dbReference>
<evidence type="ECO:0000256" key="4">
    <source>
        <dbReference type="ARBA" id="ARBA00012551"/>
    </source>
</evidence>
<dbReference type="Gene3D" id="2.20.28.10">
    <property type="match status" value="1"/>
</dbReference>
<evidence type="ECO:0000256" key="19">
    <source>
        <dbReference type="ARBA" id="ARBA00054135"/>
    </source>
</evidence>
<dbReference type="InterPro" id="IPR033762">
    <property type="entry name" value="MCM_OB"/>
</dbReference>
<dbReference type="GO" id="GO:0042393">
    <property type="term" value="F:histone binding"/>
    <property type="evidence" value="ECO:0007669"/>
    <property type="project" value="UniProtKB-ARBA"/>
</dbReference>
<evidence type="ECO:0000256" key="6">
    <source>
        <dbReference type="ARBA" id="ARBA00022454"/>
    </source>
</evidence>
<dbReference type="Pfam" id="PF00493">
    <property type="entry name" value="MCM"/>
    <property type="match status" value="1"/>
</dbReference>
<dbReference type="PRINTS" id="PR01658">
    <property type="entry name" value="MCMPROTEIN2"/>
</dbReference>
<evidence type="ECO:0000256" key="8">
    <source>
        <dbReference type="ARBA" id="ARBA00022723"/>
    </source>
</evidence>
<comment type="caution">
    <text evidence="25">The sequence shown here is derived from an EMBL/GenBank/DDBJ whole genome shotgun (WGS) entry which is preliminary data.</text>
</comment>
<keyword evidence="12" id="KW-0347">Helicase</keyword>
<accession>A0AA40HUN1</accession>
<dbReference type="PRINTS" id="PR01657">
    <property type="entry name" value="MCMFAMILY"/>
</dbReference>
<sequence>MPGSRESSESFTIASSPARRRQSNDPLTSSPGRSSRRTDALTSSPGRDLPPFEDESEGLLGTEAPLEEEEEDGEELIGDGMERDYRAIPELDTYEADGLALDDEDVEELTASQREAAERAMRQRDREAGRGLGRMRRGLLYDSDEEDEDRPTRKRRLVERATEDGEEDEMIESIENLEDLKGHSVREWVSMAGPRLEIHHRFKNFLRTHVDSHGHNVFKERISDMCKENRESLVVNYEDLAAREHVLAYFLPEAPAELLQIFDEAALEVVLAMYPKYDRITSHIHVRISHLPLVEELRSLRQLHLNQLIRTSGVVTSCTGVLPQLSMVKYNCNKCSFVLGPFAQSQNQEVKPGSCPECQSAGPFEVNMEETIYQNYQRIRIQESPGKVAAGRLPRSKDAILLADLVDSCKPGDEIVSDGIYHNNYDGSLNTANGFPVFATVILANHIAKKDNKVAVGELTDEDIFASIAPSIYGHEDIKRGLALALFGGEPKNPGGKHKVRGDINVLLCGDPGTAKSQFLKYVEKVSSRAIFTTGQGASAVGLTAYVQRHPVSREWTLEAGALVLADRGVCLIDEFDKMNDQDRTSIHEAMEQQSISISKAGIVTSLQARCTVIAAANPIGGRYDPSLTFSENVDLTEPIISRFDILCVVRDTVDPVQDEMLARFVVGSHVRHHPSNKEEERLGSTPEPTMPNTFGVEPLPQDVLKKYIIYAKEKVHPKLNQMDQDKVAKMYSDLRKESMATGSIPITVRHIESMIRMAEAHARIHLRDYVIEDDVNMAIRVMLESFIDTQKFSVMRSMRKTFARYLSFRRDNNELLLFILKQLVAEQVTYQRNRFGAQQDTIEVPEKDLVDKARQINIHNLSAFYDSELFRMNKFSHDRSGAEAKSSNPPITRLVPLATRPILRGFPKVTSLTFVVDSITYVPLWPLRITVAALGPRISHQYLKGHMQSLPVTHRYSRCQCKRVLEKAN</sequence>
<evidence type="ECO:0000256" key="1">
    <source>
        <dbReference type="ARBA" id="ARBA00004123"/>
    </source>
</evidence>
<dbReference type="EMBL" id="JAULJE010000011">
    <property type="protein sequence ID" value="KAK1337645.1"/>
    <property type="molecule type" value="Genomic_DNA"/>
</dbReference>
<organism evidence="25 26">
    <name type="scientific">Cnephaeus nilssonii</name>
    <name type="common">Northern bat</name>
    <name type="synonym">Eptesicus nilssonii</name>
    <dbReference type="NCBI Taxonomy" id="3371016"/>
    <lineage>
        <taxon>Eukaryota</taxon>
        <taxon>Metazoa</taxon>
        <taxon>Chordata</taxon>
        <taxon>Craniata</taxon>
        <taxon>Vertebrata</taxon>
        <taxon>Euteleostomi</taxon>
        <taxon>Mammalia</taxon>
        <taxon>Eutheria</taxon>
        <taxon>Laurasiatheria</taxon>
        <taxon>Chiroptera</taxon>
        <taxon>Yangochiroptera</taxon>
        <taxon>Vespertilionidae</taxon>
        <taxon>Cnephaeus</taxon>
    </lineage>
</organism>
<dbReference type="Pfam" id="PF14551">
    <property type="entry name" value="MCM_N"/>
    <property type="match status" value="1"/>
</dbReference>
<dbReference type="FunFam" id="3.30.1640.10:FF:000005">
    <property type="entry name" value="DNA helicase"/>
    <property type="match status" value="1"/>
</dbReference>
<evidence type="ECO:0000256" key="23">
    <source>
        <dbReference type="SAM" id="MobiDB-lite"/>
    </source>
</evidence>
<dbReference type="SUPFAM" id="SSF52540">
    <property type="entry name" value="P-loop containing nucleoside triphosphate hydrolases"/>
    <property type="match status" value="1"/>
</dbReference>
<keyword evidence="9" id="KW-0547">Nucleotide-binding</keyword>
<dbReference type="InterPro" id="IPR018525">
    <property type="entry name" value="MCM_CS"/>
</dbReference>
<feature type="compositionally biased region" description="Basic and acidic residues" evidence="23">
    <location>
        <begin position="80"/>
        <end position="89"/>
    </location>
</feature>
<dbReference type="AlphaFoldDB" id="A0AA40HUN1"/>
<dbReference type="Gene3D" id="3.40.50.300">
    <property type="entry name" value="P-loop containing nucleotide triphosphate hydrolases"/>
    <property type="match status" value="1"/>
</dbReference>
<dbReference type="InterPro" id="IPR041562">
    <property type="entry name" value="MCM_lid"/>
</dbReference>
<dbReference type="Gene3D" id="3.30.1640.10">
    <property type="entry name" value="mini-chromosome maintenance (MCM) complex, chain A, domain 1"/>
    <property type="match status" value="1"/>
</dbReference>
<dbReference type="GO" id="GO:0043138">
    <property type="term" value="F:3'-5' DNA helicase activity"/>
    <property type="evidence" value="ECO:0007669"/>
    <property type="project" value="TreeGrafter"/>
</dbReference>
<keyword evidence="6" id="KW-0158">Chromosome</keyword>